<dbReference type="PANTHER" id="PTHR24264:SF83">
    <property type="entry name" value="COMPLEMENT FACTOR I"/>
    <property type="match status" value="1"/>
</dbReference>
<evidence type="ECO:0000256" key="12">
    <source>
        <dbReference type="SAM" id="SignalP"/>
    </source>
</evidence>
<dbReference type="EMBL" id="KL363215">
    <property type="protein sequence ID" value="KFD53610.1"/>
    <property type="molecule type" value="Genomic_DNA"/>
</dbReference>
<dbReference type="InterPro" id="IPR033116">
    <property type="entry name" value="TRYPSIN_SER"/>
</dbReference>
<keyword evidence="6 10" id="KW-0720">Serine protease</keyword>
<keyword evidence="1" id="KW-0768">Sushi</keyword>
<dbReference type="FunFam" id="2.40.10.10:FF:000003">
    <property type="entry name" value="Transmembrane serine protease 3"/>
    <property type="match status" value="1"/>
</dbReference>
<evidence type="ECO:0000256" key="1">
    <source>
        <dbReference type="ARBA" id="ARBA00022659"/>
    </source>
</evidence>
<evidence type="ECO:0000313" key="15">
    <source>
        <dbReference type="Proteomes" id="UP000030764"/>
    </source>
</evidence>
<dbReference type="PRINTS" id="PR00722">
    <property type="entry name" value="CHYMOTRYPSIN"/>
</dbReference>
<dbReference type="FunFam" id="2.40.10.10:FF:000120">
    <property type="entry name" value="Putative serine protease"/>
    <property type="match status" value="2"/>
</dbReference>
<dbReference type="AlphaFoldDB" id="A0A085M8R4"/>
<dbReference type="PROSITE" id="PS50240">
    <property type="entry name" value="TRYPSIN_DOM"/>
    <property type="match status" value="3"/>
</dbReference>
<feature type="region of interest" description="Disordered" evidence="11">
    <location>
        <begin position="288"/>
        <end position="340"/>
    </location>
</feature>
<name>A0A085M8R4_9BILA</name>
<dbReference type="SMART" id="SM00020">
    <property type="entry name" value="Tryp_SPc"/>
    <property type="match status" value="3"/>
</dbReference>
<feature type="domain" description="Peptidase S1" evidence="13">
    <location>
        <begin position="875"/>
        <end position="1131"/>
    </location>
</feature>
<feature type="compositionally biased region" description="Low complexity" evidence="11">
    <location>
        <begin position="727"/>
        <end position="740"/>
    </location>
</feature>
<keyword evidence="7" id="KW-1015">Disulfide bond</keyword>
<dbReference type="PROSITE" id="PS00135">
    <property type="entry name" value="TRYPSIN_SER"/>
    <property type="match status" value="3"/>
</dbReference>
<evidence type="ECO:0000256" key="8">
    <source>
        <dbReference type="ARBA" id="ARBA00052079"/>
    </source>
</evidence>
<proteinExistence type="predicted"/>
<evidence type="ECO:0000256" key="3">
    <source>
        <dbReference type="ARBA" id="ARBA00022729"/>
    </source>
</evidence>
<dbReference type="Gene3D" id="2.40.10.10">
    <property type="entry name" value="Trypsin-like serine proteases"/>
    <property type="match status" value="3"/>
</dbReference>
<dbReference type="CDD" id="cd00190">
    <property type="entry name" value="Tryp_SPc"/>
    <property type="match status" value="3"/>
</dbReference>
<keyword evidence="5" id="KW-0353">Hemolymph clotting</keyword>
<dbReference type="InterPro" id="IPR018114">
    <property type="entry name" value="TRYPSIN_HIS"/>
</dbReference>
<evidence type="ECO:0000256" key="4">
    <source>
        <dbReference type="ARBA" id="ARBA00022801"/>
    </source>
</evidence>
<keyword evidence="2 10" id="KW-0645">Protease</keyword>
<dbReference type="GO" id="GO:0006508">
    <property type="term" value="P:proteolysis"/>
    <property type="evidence" value="ECO:0007669"/>
    <property type="project" value="UniProtKB-KW"/>
</dbReference>
<accession>A0A085M8R4</accession>
<dbReference type="EC" id="3.4.21.84" evidence="9"/>
<evidence type="ECO:0000256" key="5">
    <source>
        <dbReference type="ARBA" id="ARBA00022820"/>
    </source>
</evidence>
<comment type="catalytic activity">
    <reaction evidence="8">
        <text>Selective cleavage of 103-Arg-|-Ser-104 and 124-Ile-|-Ile-125 bonds in Limulus clotting factor B to form activated factor B. Cleavage of -Pro-Arg-|-Xaa- bonds in synthetic substrates.</text>
        <dbReference type="EC" id="3.4.21.84"/>
    </reaction>
</comment>
<evidence type="ECO:0000256" key="7">
    <source>
        <dbReference type="ARBA" id="ARBA00023157"/>
    </source>
</evidence>
<feature type="compositionally biased region" description="Low complexity" evidence="11">
    <location>
        <begin position="1166"/>
        <end position="1181"/>
    </location>
</feature>
<dbReference type="InterPro" id="IPR050127">
    <property type="entry name" value="Serine_Proteases_S1"/>
</dbReference>
<evidence type="ECO:0000256" key="9">
    <source>
        <dbReference type="ARBA" id="ARBA00066707"/>
    </source>
</evidence>
<dbReference type="PANTHER" id="PTHR24264">
    <property type="entry name" value="TRYPSIN-RELATED"/>
    <property type="match status" value="1"/>
</dbReference>
<dbReference type="SUPFAM" id="SSF50494">
    <property type="entry name" value="Trypsin-like serine proteases"/>
    <property type="match status" value="3"/>
</dbReference>
<evidence type="ECO:0000313" key="14">
    <source>
        <dbReference type="EMBL" id="KFD53610.1"/>
    </source>
</evidence>
<evidence type="ECO:0000256" key="6">
    <source>
        <dbReference type="ARBA" id="ARBA00022825"/>
    </source>
</evidence>
<dbReference type="PROSITE" id="PS00134">
    <property type="entry name" value="TRYPSIN_HIS"/>
    <property type="match status" value="3"/>
</dbReference>
<dbReference type="InterPro" id="IPR043504">
    <property type="entry name" value="Peptidase_S1_PA_chymotrypsin"/>
</dbReference>
<sequence>MWKVLVFTLLLSVSFVESFECGKPVVSMRKRAAVQKFFNRIVGGWEATPHSFPWQVRVMTHKTGNLYGTCGGSLIQFGSGNSTDLVLTAAHCFEENGEYPDVSKLTVVVGAHNLDDRSEVTQKNVKARDYVHHSFDTDTNENDIALIRLEQAVMHSSATIPACLPTQNAKLPIGKVCYVSGWGAMSEGGPTSRVLRQVDVEIVDQDQCKAVRNKNVMFCAGTVKGGKDSCQGDSGGPLVCEVNGKFVQYGVVSFGVGCARVDYPGIYALVPAYVDWLTQRAKILLPSSGTVQPGEEAPSGVSTGGRFTGFPSGMRPSPGRRPSLPSRPGRPDLSLGSQSFGGGMGAKLPSDLQDLLNQFGISTGLSGASGTYTVTTYVNGKPSVQKMLQVESFECGKPVIKSARHRTAGKRFNRIVGGYEATPHSLPWQVRVMKNEVGTLYSMCGGSLVQVRPGNSTDLVLTAAHCLEKNGVYPSATKVKVIVGAHNVRDPDEPSQVKVQVKAFSHGEFDAKEKENDIALLRLEKAVLHTNVTIPVCLPEPNEKLPIGKTCFVSGWGNQYEGQSTSPATLQEVDATILDQSECRSVTNEEKMFCAGTLRGGKDACQGDSGGPLVCEINGRFTQYGVVSFGAGCGKMYYAGVYTFVSRYMDWIRREDSRLPPSRGYVEPYKNPDSEGISKPAGFSFPSGLEFPSGFQLSSGLQSPSGSQSPSGPKSPGARPTRHKPTSSGSSPSFDSLFQNGGLGGTGELGSSGGISGLGGFGGLDGFDDFGGFGGFGSFSSLGSKFPELGNLMDSFGKKPGKPGSKVTGTYTVTTYDGKGKPVTQTQFSCEGEKMRQIAGLLLLLGIATAATYHCGKPVVPLRSRHTAERLSNRIVGGWEAAPHSIPWQVRVKTKKTAVSFFACGGSLIQFRGGNSTDLVLTAAHCFEEEIYGVYVFLMGQLNFSGKYAPVSSISVVIGAHDLNDPDETTRRTIQALQYMHKDFESKTKENDIALVRLEKAVVHSKATIPVCLPKQGDPLPFGKTCFVSGWGTTSEYGSSSTVLRQVEVEVLQYDKCYKKLDEKMYFCAGIMAGGRDSCQGDSGGPLVCDVYGKFIQYGVISHGAGCARAGTPGVYTTLPSYINWLQDRDKAMKRSKGLVDPMKDEPSEKQPTGGRGPTNSFTIGSNSPFESPSFPSVPSLSNRPLSSYFGNMPNDIMELVNQLGRGAGTGSSGTYTVTKVVNGKQTVQKYTF</sequence>
<dbReference type="GO" id="GO:0042381">
    <property type="term" value="P:hemolymph coagulation"/>
    <property type="evidence" value="ECO:0007669"/>
    <property type="project" value="UniProtKB-KW"/>
</dbReference>
<protein>
    <recommendedName>
        <fullName evidence="9">limulus clotting factor C</fullName>
        <ecNumber evidence="9">3.4.21.84</ecNumber>
    </recommendedName>
</protein>
<dbReference type="InterPro" id="IPR001254">
    <property type="entry name" value="Trypsin_dom"/>
</dbReference>
<dbReference type="InterPro" id="IPR009003">
    <property type="entry name" value="Peptidase_S1_PA"/>
</dbReference>
<feature type="region of interest" description="Disordered" evidence="11">
    <location>
        <begin position="1135"/>
        <end position="1181"/>
    </location>
</feature>
<feature type="signal peptide" evidence="12">
    <location>
        <begin position="1"/>
        <end position="18"/>
    </location>
</feature>
<gene>
    <name evidence="14" type="ORF">M513_05526</name>
</gene>
<keyword evidence="3 12" id="KW-0732">Signal</keyword>
<reference evidence="14 15" key="1">
    <citation type="journal article" date="2014" name="Nat. Genet.">
        <title>Genome and transcriptome of the porcine whipworm Trichuris suis.</title>
        <authorList>
            <person name="Jex A.R."/>
            <person name="Nejsum P."/>
            <person name="Schwarz E.M."/>
            <person name="Hu L."/>
            <person name="Young N.D."/>
            <person name="Hall R.S."/>
            <person name="Korhonen P.K."/>
            <person name="Liao S."/>
            <person name="Thamsborg S."/>
            <person name="Xia J."/>
            <person name="Xu P."/>
            <person name="Wang S."/>
            <person name="Scheerlinck J.P."/>
            <person name="Hofmann A."/>
            <person name="Sternberg P.W."/>
            <person name="Wang J."/>
            <person name="Gasser R.B."/>
        </authorList>
    </citation>
    <scope>NUCLEOTIDE SEQUENCE [LARGE SCALE GENOMIC DNA]</scope>
    <source>
        <strain evidence="14">DCEP-RM93M</strain>
    </source>
</reference>
<keyword evidence="15" id="KW-1185">Reference proteome</keyword>
<feature type="chain" id="PRO_5001795072" description="limulus clotting factor C" evidence="12">
    <location>
        <begin position="19"/>
        <end position="1233"/>
    </location>
</feature>
<dbReference type="Pfam" id="PF00089">
    <property type="entry name" value="Trypsin"/>
    <property type="match status" value="3"/>
</dbReference>
<feature type="compositionally biased region" description="Low complexity" evidence="11">
    <location>
        <begin position="696"/>
        <end position="717"/>
    </location>
</feature>
<dbReference type="InterPro" id="IPR001314">
    <property type="entry name" value="Peptidase_S1A"/>
</dbReference>
<keyword evidence="4 10" id="KW-0378">Hydrolase</keyword>
<dbReference type="GO" id="GO:0004252">
    <property type="term" value="F:serine-type endopeptidase activity"/>
    <property type="evidence" value="ECO:0007669"/>
    <property type="project" value="InterPro"/>
</dbReference>
<evidence type="ECO:0000256" key="11">
    <source>
        <dbReference type="SAM" id="MobiDB-lite"/>
    </source>
</evidence>
<dbReference type="Proteomes" id="UP000030764">
    <property type="component" value="Unassembled WGS sequence"/>
</dbReference>
<evidence type="ECO:0000259" key="13">
    <source>
        <dbReference type="PROSITE" id="PS50240"/>
    </source>
</evidence>
<evidence type="ECO:0000256" key="10">
    <source>
        <dbReference type="RuleBase" id="RU363034"/>
    </source>
</evidence>
<feature type="compositionally biased region" description="Low complexity" evidence="11">
    <location>
        <begin position="311"/>
        <end position="335"/>
    </location>
</feature>
<feature type="domain" description="Peptidase S1" evidence="13">
    <location>
        <begin position="41"/>
        <end position="282"/>
    </location>
</feature>
<feature type="domain" description="Peptidase S1" evidence="13">
    <location>
        <begin position="415"/>
        <end position="657"/>
    </location>
</feature>
<evidence type="ECO:0000256" key="2">
    <source>
        <dbReference type="ARBA" id="ARBA00022670"/>
    </source>
</evidence>
<dbReference type="GO" id="GO:0005615">
    <property type="term" value="C:extracellular space"/>
    <property type="evidence" value="ECO:0007669"/>
    <property type="project" value="TreeGrafter"/>
</dbReference>
<feature type="region of interest" description="Disordered" evidence="11">
    <location>
        <begin position="696"/>
        <end position="745"/>
    </location>
</feature>
<organism evidence="14 15">
    <name type="scientific">Trichuris suis</name>
    <name type="common">pig whipworm</name>
    <dbReference type="NCBI Taxonomy" id="68888"/>
    <lineage>
        <taxon>Eukaryota</taxon>
        <taxon>Metazoa</taxon>
        <taxon>Ecdysozoa</taxon>
        <taxon>Nematoda</taxon>
        <taxon>Enoplea</taxon>
        <taxon>Dorylaimia</taxon>
        <taxon>Trichinellida</taxon>
        <taxon>Trichuridae</taxon>
        <taxon>Trichuris</taxon>
    </lineage>
</organism>